<organism evidence="1 2">
    <name type="scientific">Leucogyrophana mollusca</name>
    <dbReference type="NCBI Taxonomy" id="85980"/>
    <lineage>
        <taxon>Eukaryota</taxon>
        <taxon>Fungi</taxon>
        <taxon>Dikarya</taxon>
        <taxon>Basidiomycota</taxon>
        <taxon>Agaricomycotina</taxon>
        <taxon>Agaricomycetes</taxon>
        <taxon>Agaricomycetidae</taxon>
        <taxon>Boletales</taxon>
        <taxon>Boletales incertae sedis</taxon>
        <taxon>Leucogyrophana</taxon>
    </lineage>
</organism>
<name>A0ACB8B5R7_9AGAM</name>
<keyword evidence="2" id="KW-1185">Reference proteome</keyword>
<gene>
    <name evidence="1" type="ORF">BV22DRAFT_1132592</name>
</gene>
<protein>
    <submittedName>
        <fullName evidence="1">Uncharacterized protein</fullName>
    </submittedName>
</protein>
<evidence type="ECO:0000313" key="2">
    <source>
        <dbReference type="Proteomes" id="UP000790709"/>
    </source>
</evidence>
<accession>A0ACB8B5R7</accession>
<proteinExistence type="predicted"/>
<dbReference type="Proteomes" id="UP000790709">
    <property type="component" value="Unassembled WGS sequence"/>
</dbReference>
<evidence type="ECO:0000313" key="1">
    <source>
        <dbReference type="EMBL" id="KAH7921071.1"/>
    </source>
</evidence>
<comment type="caution">
    <text evidence="1">The sequence shown here is derived from an EMBL/GenBank/DDBJ whole genome shotgun (WGS) entry which is preliminary data.</text>
</comment>
<dbReference type="EMBL" id="MU266544">
    <property type="protein sequence ID" value="KAH7921071.1"/>
    <property type="molecule type" value="Genomic_DNA"/>
</dbReference>
<reference evidence="1" key="1">
    <citation type="journal article" date="2021" name="New Phytol.">
        <title>Evolutionary innovations through gain and loss of genes in the ectomycorrhizal Boletales.</title>
        <authorList>
            <person name="Wu G."/>
            <person name="Miyauchi S."/>
            <person name="Morin E."/>
            <person name="Kuo A."/>
            <person name="Drula E."/>
            <person name="Varga T."/>
            <person name="Kohler A."/>
            <person name="Feng B."/>
            <person name="Cao Y."/>
            <person name="Lipzen A."/>
            <person name="Daum C."/>
            <person name="Hundley H."/>
            <person name="Pangilinan J."/>
            <person name="Johnson J."/>
            <person name="Barry K."/>
            <person name="LaButti K."/>
            <person name="Ng V."/>
            <person name="Ahrendt S."/>
            <person name="Min B."/>
            <person name="Choi I.G."/>
            <person name="Park H."/>
            <person name="Plett J.M."/>
            <person name="Magnuson J."/>
            <person name="Spatafora J.W."/>
            <person name="Nagy L.G."/>
            <person name="Henrissat B."/>
            <person name="Grigoriev I.V."/>
            <person name="Yang Z.L."/>
            <person name="Xu J."/>
            <person name="Martin F.M."/>
        </authorList>
    </citation>
    <scope>NUCLEOTIDE SEQUENCE</scope>
    <source>
        <strain evidence="1">KUC20120723A-06</strain>
    </source>
</reference>
<sequence>MILDTFPELFLAGLGYPLTGVLVRWRANYNARPSENSAAHPAHRLSYFGTLMKVSSIEVSLDPAYVRHIMVYNETIIFAGSGRLELMQRPAVPTLAVMEFWELLGLGNIVVVAYLHYLEFYLSEIVPIAMICILRIAVTVPQCIFTNRAITTQQELPYLSLRKALKALLTPSERRRPYLLYLTPGLVAAHFAWTMFIVIASLIRHFVFHVRFFRMAQRENTLQTGLVILVWTIAMALNVLVLTPLEVAIVRLSIQGQPDEFEPVAYSLLPVEGELEDGGSPEASSGPKVIQLRGKEVPYTGFVDCMRRILEEEGWMVLYRGWWVTAFRGILLL</sequence>